<sequence>MEDFVINKLLTEKPVDETMKLYSTMAQMFNDVAKGSNYHFPEILVKEFLSLNIPHNVRILDVGAGTGNVGKLLHASGYKNIDALDGCEEMLSYAKQLNGVYKQFITAIVKSDTQLPINDRTYDVVLMSGVTCPSHIDVENYQQIFRLLKSGGIIGWIKEDDYILGRNSERYRDGSYQKSLEKYLKEKKLIEMHGFNPKRIPNATLGRPGDLYFFEVQ</sequence>
<dbReference type="InterPro" id="IPR029063">
    <property type="entry name" value="SAM-dependent_MTases_sf"/>
</dbReference>
<dbReference type="GO" id="GO:0032259">
    <property type="term" value="P:methylation"/>
    <property type="evidence" value="ECO:0007669"/>
    <property type="project" value="UniProtKB-KW"/>
</dbReference>
<dbReference type="Proteomes" id="UP000288716">
    <property type="component" value="Unassembled WGS sequence"/>
</dbReference>
<evidence type="ECO:0000259" key="1">
    <source>
        <dbReference type="Pfam" id="PF13649"/>
    </source>
</evidence>
<dbReference type="OrthoDB" id="10039245at2759"/>
<dbReference type="STRING" id="299467.A0A443SE12"/>
<keyword evidence="2" id="KW-0489">Methyltransferase</keyword>
<dbReference type="Pfam" id="PF13649">
    <property type="entry name" value="Methyltransf_25"/>
    <property type="match status" value="1"/>
</dbReference>
<dbReference type="SUPFAM" id="SSF53335">
    <property type="entry name" value="S-adenosyl-L-methionine-dependent methyltransferases"/>
    <property type="match status" value="1"/>
</dbReference>
<dbReference type="GO" id="GO:0008168">
    <property type="term" value="F:methyltransferase activity"/>
    <property type="evidence" value="ECO:0007669"/>
    <property type="project" value="UniProtKB-KW"/>
</dbReference>
<evidence type="ECO:0000313" key="2">
    <source>
        <dbReference type="EMBL" id="RWS25755.1"/>
    </source>
</evidence>
<keyword evidence="2" id="KW-0808">Transferase</keyword>
<dbReference type="CDD" id="cd02440">
    <property type="entry name" value="AdoMet_MTases"/>
    <property type="match status" value="1"/>
</dbReference>
<organism evidence="2 3">
    <name type="scientific">Leptotrombidium deliense</name>
    <dbReference type="NCBI Taxonomy" id="299467"/>
    <lineage>
        <taxon>Eukaryota</taxon>
        <taxon>Metazoa</taxon>
        <taxon>Ecdysozoa</taxon>
        <taxon>Arthropoda</taxon>
        <taxon>Chelicerata</taxon>
        <taxon>Arachnida</taxon>
        <taxon>Acari</taxon>
        <taxon>Acariformes</taxon>
        <taxon>Trombidiformes</taxon>
        <taxon>Prostigmata</taxon>
        <taxon>Anystina</taxon>
        <taxon>Parasitengona</taxon>
        <taxon>Trombiculoidea</taxon>
        <taxon>Trombiculidae</taxon>
        <taxon>Leptotrombidium</taxon>
    </lineage>
</organism>
<gene>
    <name evidence="2" type="ORF">B4U80_04112</name>
</gene>
<dbReference type="PANTHER" id="PTHR43591">
    <property type="entry name" value="METHYLTRANSFERASE"/>
    <property type="match status" value="1"/>
</dbReference>
<keyword evidence="3" id="KW-1185">Reference proteome</keyword>
<dbReference type="Gene3D" id="3.40.50.150">
    <property type="entry name" value="Vaccinia Virus protein VP39"/>
    <property type="match status" value="1"/>
</dbReference>
<dbReference type="AlphaFoldDB" id="A0A443SE12"/>
<dbReference type="VEuPathDB" id="VectorBase:LDEU006285"/>
<proteinExistence type="predicted"/>
<name>A0A443SE12_9ACAR</name>
<evidence type="ECO:0000313" key="3">
    <source>
        <dbReference type="Proteomes" id="UP000288716"/>
    </source>
</evidence>
<reference evidence="2 3" key="1">
    <citation type="journal article" date="2018" name="Gigascience">
        <title>Genomes of trombidid mites reveal novel predicted allergens and laterally-transferred genes associated with secondary metabolism.</title>
        <authorList>
            <person name="Dong X."/>
            <person name="Chaisiri K."/>
            <person name="Xia D."/>
            <person name="Armstrong S.D."/>
            <person name="Fang Y."/>
            <person name="Donnelly M.J."/>
            <person name="Kadowaki T."/>
            <person name="McGarry J.W."/>
            <person name="Darby A.C."/>
            <person name="Makepeace B.L."/>
        </authorList>
    </citation>
    <scope>NUCLEOTIDE SEQUENCE [LARGE SCALE GENOMIC DNA]</scope>
    <source>
        <strain evidence="2">UoL-UT</strain>
    </source>
</reference>
<dbReference type="EMBL" id="NCKV01003414">
    <property type="protein sequence ID" value="RWS25755.1"/>
    <property type="molecule type" value="Genomic_DNA"/>
</dbReference>
<dbReference type="PANTHER" id="PTHR43591:SF110">
    <property type="entry name" value="RHODANESE DOMAIN-CONTAINING PROTEIN"/>
    <property type="match status" value="1"/>
</dbReference>
<dbReference type="InterPro" id="IPR041698">
    <property type="entry name" value="Methyltransf_25"/>
</dbReference>
<comment type="caution">
    <text evidence="2">The sequence shown here is derived from an EMBL/GenBank/DDBJ whole genome shotgun (WGS) entry which is preliminary data.</text>
</comment>
<feature type="domain" description="Methyltransferase" evidence="1">
    <location>
        <begin position="59"/>
        <end position="152"/>
    </location>
</feature>
<protein>
    <submittedName>
        <fullName evidence="2">Malonyl-[acyl-carrier protein] O-methyltransferase-like protein</fullName>
    </submittedName>
</protein>
<accession>A0A443SE12</accession>